<keyword evidence="1" id="KW-0175">Coiled coil</keyword>
<keyword evidence="2" id="KW-0732">Signal</keyword>
<keyword evidence="4" id="KW-1185">Reference proteome</keyword>
<name>A0A1Y6CSL5_9GAMM</name>
<dbReference type="PROSITE" id="PS51257">
    <property type="entry name" value="PROKAR_LIPOPROTEIN"/>
    <property type="match status" value="1"/>
</dbReference>
<evidence type="ECO:0000313" key="3">
    <source>
        <dbReference type="EMBL" id="SMF93609.1"/>
    </source>
</evidence>
<reference evidence="3 4" key="1">
    <citation type="submission" date="2016-12" db="EMBL/GenBank/DDBJ databases">
        <authorList>
            <person name="Song W.-J."/>
            <person name="Kurnit D.M."/>
        </authorList>
    </citation>
    <scope>NUCLEOTIDE SEQUENCE [LARGE SCALE GENOMIC DNA]</scope>
    <source>
        <strain evidence="3 4">175</strain>
    </source>
</reference>
<dbReference type="RefSeq" id="WP_085210332.1">
    <property type="nucleotide sequence ID" value="NZ_FXAM01000001.1"/>
</dbReference>
<protein>
    <recommendedName>
        <fullName evidence="5">Glycine zipper</fullName>
    </recommendedName>
</protein>
<evidence type="ECO:0000256" key="2">
    <source>
        <dbReference type="SAM" id="SignalP"/>
    </source>
</evidence>
<evidence type="ECO:0000256" key="1">
    <source>
        <dbReference type="SAM" id="Coils"/>
    </source>
</evidence>
<organism evidence="3 4">
    <name type="scientific">Methylomagnum ishizawai</name>
    <dbReference type="NCBI Taxonomy" id="1760988"/>
    <lineage>
        <taxon>Bacteria</taxon>
        <taxon>Pseudomonadati</taxon>
        <taxon>Pseudomonadota</taxon>
        <taxon>Gammaproteobacteria</taxon>
        <taxon>Methylococcales</taxon>
        <taxon>Methylococcaceae</taxon>
        <taxon>Methylomagnum</taxon>
    </lineage>
</organism>
<gene>
    <name evidence="3" type="ORF">SAMN02949497_0896</name>
</gene>
<dbReference type="OrthoDB" id="5765242at2"/>
<feature type="coiled-coil region" evidence="1">
    <location>
        <begin position="135"/>
        <end position="169"/>
    </location>
</feature>
<dbReference type="EMBL" id="FXAM01000001">
    <property type="protein sequence ID" value="SMF93609.1"/>
    <property type="molecule type" value="Genomic_DNA"/>
</dbReference>
<accession>A0A1Y6CSL5</accession>
<dbReference type="Proteomes" id="UP000192923">
    <property type="component" value="Unassembled WGS sequence"/>
</dbReference>
<dbReference type="STRING" id="1760988.SAMN02949497_0896"/>
<feature type="signal peptide" evidence="2">
    <location>
        <begin position="1"/>
        <end position="24"/>
    </location>
</feature>
<dbReference type="AlphaFoldDB" id="A0A1Y6CSL5"/>
<sequence length="224" mass="24263">MNQPRSTINTLAVALATLALSACASVPRSPSEQRLETQSEWFSSSHLQGCLLGAALGGGICAAAGGSTGTCVASALAGCGLGLTAAEYMAQKRQQYANQEQFLQSVITDVRQDNQRVSSYVATQQQVVNENLAKLAQLEQDYAQHKISLDEAKKRKAALRKTQALLEKKLDDLRHVDKQWQDRYAVATDPRIGQEVQSLQQQVNAADQEVRGFTQKLDVSTVSG</sequence>
<evidence type="ECO:0008006" key="5">
    <source>
        <dbReference type="Google" id="ProtNLM"/>
    </source>
</evidence>
<proteinExistence type="predicted"/>
<feature type="chain" id="PRO_5012983716" description="Glycine zipper" evidence="2">
    <location>
        <begin position="25"/>
        <end position="224"/>
    </location>
</feature>
<evidence type="ECO:0000313" key="4">
    <source>
        <dbReference type="Proteomes" id="UP000192923"/>
    </source>
</evidence>